<evidence type="ECO:0000259" key="1">
    <source>
        <dbReference type="PROSITE" id="PS50042"/>
    </source>
</evidence>
<dbReference type="Proteomes" id="UP000306918">
    <property type="component" value="Unassembled WGS sequence"/>
</dbReference>
<protein>
    <submittedName>
        <fullName evidence="2">Crp/Fnr family transcriptional regulator</fullName>
    </submittedName>
</protein>
<dbReference type="Gene3D" id="2.60.120.10">
    <property type="entry name" value="Jelly Rolls"/>
    <property type="match status" value="1"/>
</dbReference>
<dbReference type="EMBL" id="STFF01000002">
    <property type="protein sequence ID" value="THU40278.1"/>
    <property type="molecule type" value="Genomic_DNA"/>
</dbReference>
<dbReference type="PROSITE" id="PS50042">
    <property type="entry name" value="CNMP_BINDING_3"/>
    <property type="match status" value="1"/>
</dbReference>
<dbReference type="AlphaFoldDB" id="A0A4S8HX21"/>
<feature type="domain" description="Cyclic nucleotide-binding" evidence="1">
    <location>
        <begin position="10"/>
        <end position="109"/>
    </location>
</feature>
<sequence length="193" mass="22561">MERIIKNSNQFSDLSKNSLEILLPFFSRIDYKKGDELIRFGKPCQSLLLIDKGYCRAYNIQDGEEINFDFYFEYETVTNKNSYLFNKTSDFTVVACEPMIVYKINKTDLLYAIEQCPEIEIAGKKNLQAIAAKQEKQLQLFRILTAKGRYEFLEKNDPDLLQRVPISQLASYLGVKRETLSRIRNKRMKPAIM</sequence>
<dbReference type="Pfam" id="PF00027">
    <property type="entry name" value="cNMP_binding"/>
    <property type="match status" value="1"/>
</dbReference>
<accession>A0A4S8HX21</accession>
<dbReference type="OrthoDB" id="948610at2"/>
<reference evidence="2 3" key="1">
    <citation type="submission" date="2019-04" db="EMBL/GenBank/DDBJ databases">
        <title>Niastella caeni sp. nov., isolated from activated sludge.</title>
        <authorList>
            <person name="Sheng M."/>
        </authorList>
    </citation>
    <scope>NUCLEOTIDE SEQUENCE [LARGE SCALE GENOMIC DNA]</scope>
    <source>
        <strain evidence="2 3">HX-2-15</strain>
    </source>
</reference>
<proteinExistence type="predicted"/>
<dbReference type="SUPFAM" id="SSF51206">
    <property type="entry name" value="cAMP-binding domain-like"/>
    <property type="match status" value="1"/>
</dbReference>
<gene>
    <name evidence="2" type="ORF">FAM09_10450</name>
</gene>
<comment type="caution">
    <text evidence="2">The sequence shown here is derived from an EMBL/GenBank/DDBJ whole genome shotgun (WGS) entry which is preliminary data.</text>
</comment>
<dbReference type="InterPro" id="IPR014710">
    <property type="entry name" value="RmlC-like_jellyroll"/>
</dbReference>
<name>A0A4S8HX21_9BACT</name>
<dbReference type="InterPro" id="IPR018490">
    <property type="entry name" value="cNMP-bd_dom_sf"/>
</dbReference>
<dbReference type="RefSeq" id="WP_136577031.1">
    <property type="nucleotide sequence ID" value="NZ_STFF01000002.1"/>
</dbReference>
<evidence type="ECO:0000313" key="3">
    <source>
        <dbReference type="Proteomes" id="UP000306918"/>
    </source>
</evidence>
<keyword evidence="3" id="KW-1185">Reference proteome</keyword>
<evidence type="ECO:0000313" key="2">
    <source>
        <dbReference type="EMBL" id="THU40278.1"/>
    </source>
</evidence>
<organism evidence="2 3">
    <name type="scientific">Niastella caeni</name>
    <dbReference type="NCBI Taxonomy" id="2569763"/>
    <lineage>
        <taxon>Bacteria</taxon>
        <taxon>Pseudomonadati</taxon>
        <taxon>Bacteroidota</taxon>
        <taxon>Chitinophagia</taxon>
        <taxon>Chitinophagales</taxon>
        <taxon>Chitinophagaceae</taxon>
        <taxon>Niastella</taxon>
    </lineage>
</organism>
<dbReference type="CDD" id="cd00038">
    <property type="entry name" value="CAP_ED"/>
    <property type="match status" value="1"/>
</dbReference>
<dbReference type="InterPro" id="IPR000595">
    <property type="entry name" value="cNMP-bd_dom"/>
</dbReference>